<comment type="similarity">
    <text evidence="1">Belongs to the LysR transcriptional regulatory family.</text>
</comment>
<dbReference type="Pfam" id="PF00126">
    <property type="entry name" value="HTH_1"/>
    <property type="match status" value="1"/>
</dbReference>
<dbReference type="AlphaFoldDB" id="F8GM87"/>
<evidence type="ECO:0000259" key="6">
    <source>
        <dbReference type="PROSITE" id="PS50931"/>
    </source>
</evidence>
<dbReference type="Gene3D" id="1.10.10.10">
    <property type="entry name" value="Winged helix-like DNA-binding domain superfamily/Winged helix DNA-binding domain"/>
    <property type="match status" value="1"/>
</dbReference>
<dbReference type="InterPro" id="IPR036390">
    <property type="entry name" value="WH_DNA-bd_sf"/>
</dbReference>
<dbReference type="InterPro" id="IPR000847">
    <property type="entry name" value="LysR_HTH_N"/>
</dbReference>
<feature type="domain" description="HTH lysR-type" evidence="6">
    <location>
        <begin position="55"/>
        <end position="112"/>
    </location>
</feature>
<dbReference type="PROSITE" id="PS50931">
    <property type="entry name" value="HTH_LYSR"/>
    <property type="match status" value="1"/>
</dbReference>
<dbReference type="InterPro" id="IPR005119">
    <property type="entry name" value="LysR_subst-bd"/>
</dbReference>
<evidence type="ECO:0000256" key="4">
    <source>
        <dbReference type="ARBA" id="ARBA00023163"/>
    </source>
</evidence>
<dbReference type="Pfam" id="PF03466">
    <property type="entry name" value="LysR_substrate"/>
    <property type="match status" value="1"/>
</dbReference>
<dbReference type="Proteomes" id="UP000006798">
    <property type="component" value="Chromosome 2"/>
</dbReference>
<organism evidence="7 8">
    <name type="scientific">Cupriavidus necator (strain ATCC 43291 / DSM 13513 / CCUG 52238 / LMG 8453 / N-1)</name>
    <name type="common">Ralstonia eutropha</name>
    <dbReference type="NCBI Taxonomy" id="1042878"/>
    <lineage>
        <taxon>Bacteria</taxon>
        <taxon>Pseudomonadati</taxon>
        <taxon>Pseudomonadota</taxon>
        <taxon>Betaproteobacteria</taxon>
        <taxon>Burkholderiales</taxon>
        <taxon>Burkholderiaceae</taxon>
        <taxon>Cupriavidus</taxon>
    </lineage>
</organism>
<dbReference type="EMBL" id="CP002878">
    <property type="protein sequence ID" value="AEI80106.1"/>
    <property type="molecule type" value="Genomic_DNA"/>
</dbReference>
<evidence type="ECO:0000256" key="5">
    <source>
        <dbReference type="SAM" id="MobiDB-lite"/>
    </source>
</evidence>
<dbReference type="GO" id="GO:0005829">
    <property type="term" value="C:cytosol"/>
    <property type="evidence" value="ECO:0007669"/>
    <property type="project" value="TreeGrafter"/>
</dbReference>
<dbReference type="PRINTS" id="PR00039">
    <property type="entry name" value="HTHLYSR"/>
</dbReference>
<keyword evidence="2" id="KW-0805">Transcription regulation</keyword>
<evidence type="ECO:0000313" key="7">
    <source>
        <dbReference type="EMBL" id="AEI80106.1"/>
    </source>
</evidence>
<keyword evidence="3" id="KW-0238">DNA-binding</keyword>
<accession>F8GM87</accession>
<dbReference type="InterPro" id="IPR050950">
    <property type="entry name" value="HTH-type_LysR_regulators"/>
</dbReference>
<dbReference type="GO" id="GO:0003700">
    <property type="term" value="F:DNA-binding transcription factor activity"/>
    <property type="evidence" value="ECO:0007669"/>
    <property type="project" value="InterPro"/>
</dbReference>
<dbReference type="SUPFAM" id="SSF46785">
    <property type="entry name" value="Winged helix' DNA-binding domain"/>
    <property type="match status" value="1"/>
</dbReference>
<gene>
    <name evidence="7" type="ordered locus">CNE_2c11400</name>
</gene>
<dbReference type="HOGENOM" id="CLU_039613_6_0_4"/>
<proteinExistence type="inferred from homology"/>
<name>F8GM87_CUPNN</name>
<feature type="region of interest" description="Disordered" evidence="5">
    <location>
        <begin position="1"/>
        <end position="22"/>
    </location>
</feature>
<evidence type="ECO:0000256" key="1">
    <source>
        <dbReference type="ARBA" id="ARBA00009437"/>
    </source>
</evidence>
<feature type="compositionally biased region" description="Polar residues" evidence="5">
    <location>
        <begin position="11"/>
        <end position="22"/>
    </location>
</feature>
<dbReference type="GO" id="GO:0003677">
    <property type="term" value="F:DNA binding"/>
    <property type="evidence" value="ECO:0007669"/>
    <property type="project" value="UniProtKB-KW"/>
</dbReference>
<reference evidence="7 8" key="1">
    <citation type="journal article" date="2011" name="J. Bacteriol.">
        <title>Complete genome sequence of the type strain Cupriavidus necator N-1.</title>
        <authorList>
            <person name="Poehlein A."/>
            <person name="Kusian B."/>
            <person name="Friedrich B."/>
            <person name="Daniel R."/>
            <person name="Bowien B."/>
        </authorList>
    </citation>
    <scope>NUCLEOTIDE SEQUENCE [LARGE SCALE GENOMIC DNA]</scope>
    <source>
        <strain evidence="8">ATCC 43291 / DSM 13513 / CCUG 52238 / LMG 8453 / N-1</strain>
    </source>
</reference>
<dbReference type="Gene3D" id="3.40.190.290">
    <property type="match status" value="1"/>
</dbReference>
<dbReference type="PANTHER" id="PTHR30419:SF8">
    <property type="entry name" value="NITROGEN ASSIMILATION TRANSCRIPTIONAL ACTIVATOR-RELATED"/>
    <property type="match status" value="1"/>
</dbReference>
<protein>
    <submittedName>
        <fullName evidence="7">Transcriptional regulator LysR family</fullName>
    </submittedName>
</protein>
<dbReference type="KEGG" id="cnc:CNE_2c11400"/>
<evidence type="ECO:0000313" key="8">
    <source>
        <dbReference type="Proteomes" id="UP000006798"/>
    </source>
</evidence>
<evidence type="ECO:0000256" key="3">
    <source>
        <dbReference type="ARBA" id="ARBA00023125"/>
    </source>
</evidence>
<dbReference type="PANTHER" id="PTHR30419">
    <property type="entry name" value="HTH-TYPE TRANSCRIPTIONAL REGULATOR YBHD"/>
    <property type="match status" value="1"/>
</dbReference>
<keyword evidence="4" id="KW-0804">Transcription</keyword>
<evidence type="ECO:0000256" key="2">
    <source>
        <dbReference type="ARBA" id="ARBA00023015"/>
    </source>
</evidence>
<sequence>MFSLSAGPAQPASSCPHSVAPQHNNPIKKRHCFITLRLDRLAGMVQIDRALRSNIKLRHLQLLVALDEFRHLGRTAEFLSVSQPAVSKVLTEVERMLGLSLFTRSTRGTEPTPAGESLVRFARSVLAQYEQTRDEIAAVQSGASGRIRVGSMGAALPVLLAQSVGMLKDRHARATVLVEEGDLTHLLPKLRLRELDLIVGRLEPGYAAPDLLTEALYEEPMVVVVRRGHKLARKARPSWADLAAMPCVLPPPWASLRVKIEQAFYRYGLHPPQDVIETSSYLAQATFVGQRGAAGFMAESVALSLQEEGQLHVLKMAVPVDLPPVGIITLRERAPSLGTDQLVECLREAAAQVRAV</sequence>
<dbReference type="SUPFAM" id="SSF53850">
    <property type="entry name" value="Periplasmic binding protein-like II"/>
    <property type="match status" value="1"/>
</dbReference>
<dbReference type="InterPro" id="IPR036388">
    <property type="entry name" value="WH-like_DNA-bd_sf"/>
</dbReference>